<evidence type="ECO:0008006" key="3">
    <source>
        <dbReference type="Google" id="ProtNLM"/>
    </source>
</evidence>
<name>A0ABT8ZU37_9SPHN</name>
<comment type="caution">
    <text evidence="1">The sequence shown here is derived from an EMBL/GenBank/DDBJ whole genome shotgun (WGS) entry which is preliminary data.</text>
</comment>
<reference evidence="1" key="1">
    <citation type="submission" date="2023-07" db="EMBL/GenBank/DDBJ databases">
        <authorList>
            <person name="Kim M.K."/>
        </authorList>
    </citation>
    <scope>NUCLEOTIDE SEQUENCE</scope>
    <source>
        <strain evidence="1">CA1-15</strain>
    </source>
</reference>
<dbReference type="Proteomes" id="UP001176468">
    <property type="component" value="Unassembled WGS sequence"/>
</dbReference>
<proteinExistence type="predicted"/>
<evidence type="ECO:0000313" key="1">
    <source>
        <dbReference type="EMBL" id="MDO7841080.1"/>
    </source>
</evidence>
<accession>A0ABT8ZU37</accession>
<dbReference type="RefSeq" id="WP_304559479.1">
    <property type="nucleotide sequence ID" value="NZ_JAUQSZ010000001.1"/>
</dbReference>
<gene>
    <name evidence="1" type="ORF">Q5H94_01965</name>
</gene>
<sequence>MSADLRDRLKAADVAAGRVYRDERPQGSLLSAVRLQVASDPRPSTYEGRQVLRGTLVQADCMAASRGEADELAESLIAAAEPEGVVGTTRFARSFVEASRTYSDREDNGAVTYVTSLDLRVWHQPAA</sequence>
<evidence type="ECO:0000313" key="2">
    <source>
        <dbReference type="Proteomes" id="UP001176468"/>
    </source>
</evidence>
<protein>
    <recommendedName>
        <fullName evidence="3">DUF3168 domain-containing protein</fullName>
    </recommendedName>
</protein>
<dbReference type="EMBL" id="JAUQSZ010000001">
    <property type="protein sequence ID" value="MDO7841080.1"/>
    <property type="molecule type" value="Genomic_DNA"/>
</dbReference>
<organism evidence="1 2">
    <name type="scientific">Sphingomonas immobilis</name>
    <dbReference type="NCBI Taxonomy" id="3063997"/>
    <lineage>
        <taxon>Bacteria</taxon>
        <taxon>Pseudomonadati</taxon>
        <taxon>Pseudomonadota</taxon>
        <taxon>Alphaproteobacteria</taxon>
        <taxon>Sphingomonadales</taxon>
        <taxon>Sphingomonadaceae</taxon>
        <taxon>Sphingomonas</taxon>
    </lineage>
</organism>
<keyword evidence="2" id="KW-1185">Reference proteome</keyword>